<accession>A0AAW6FIK3</accession>
<dbReference type="PANTHER" id="PTHR46401">
    <property type="entry name" value="GLYCOSYLTRANSFERASE WBBK-RELATED"/>
    <property type="match status" value="1"/>
</dbReference>
<organism evidence="4 5">
    <name type="scientific">Odoribacter splanchnicus</name>
    <dbReference type="NCBI Taxonomy" id="28118"/>
    <lineage>
        <taxon>Bacteria</taxon>
        <taxon>Pseudomonadati</taxon>
        <taxon>Bacteroidota</taxon>
        <taxon>Bacteroidia</taxon>
        <taxon>Bacteroidales</taxon>
        <taxon>Odoribacteraceae</taxon>
        <taxon>Odoribacter</taxon>
    </lineage>
</organism>
<dbReference type="Pfam" id="PF09314">
    <property type="entry name" value="DUF1972"/>
    <property type="match status" value="1"/>
</dbReference>
<proteinExistence type="predicted"/>
<keyword evidence="1" id="KW-1133">Transmembrane helix</keyword>
<protein>
    <submittedName>
        <fullName evidence="4">DUF1972 domain-containing protein</fullName>
    </submittedName>
</protein>
<dbReference type="Gene3D" id="3.40.50.2000">
    <property type="entry name" value="Glycogen Phosphorylase B"/>
    <property type="match status" value="2"/>
</dbReference>
<keyword evidence="1" id="KW-0472">Membrane</keyword>
<feature type="domain" description="Glycosyl transferase family 1" evidence="2">
    <location>
        <begin position="193"/>
        <end position="305"/>
    </location>
</feature>
<dbReference type="EMBL" id="JAQMRD010000009">
    <property type="protein sequence ID" value="MDB9223124.1"/>
    <property type="molecule type" value="Genomic_DNA"/>
</dbReference>
<dbReference type="GO" id="GO:0016757">
    <property type="term" value="F:glycosyltransferase activity"/>
    <property type="evidence" value="ECO:0007669"/>
    <property type="project" value="InterPro"/>
</dbReference>
<keyword evidence="1" id="KW-0812">Transmembrane</keyword>
<evidence type="ECO:0000313" key="4">
    <source>
        <dbReference type="EMBL" id="MDB9223124.1"/>
    </source>
</evidence>
<name>A0AAW6FIK3_9BACT</name>
<dbReference type="PANTHER" id="PTHR46401:SF8">
    <property type="entry name" value="BLL6006 PROTEIN"/>
    <property type="match status" value="1"/>
</dbReference>
<dbReference type="AlphaFoldDB" id="A0AAW6FIK3"/>
<dbReference type="RefSeq" id="WP_118122082.1">
    <property type="nucleotide sequence ID" value="NZ_CABJFF010000025.1"/>
</dbReference>
<feature type="domain" description="DUF1972" evidence="3">
    <location>
        <begin position="1"/>
        <end position="173"/>
    </location>
</feature>
<dbReference type="SUPFAM" id="SSF53756">
    <property type="entry name" value="UDP-Glycosyltransferase/glycogen phosphorylase"/>
    <property type="match status" value="1"/>
</dbReference>
<comment type="caution">
    <text evidence="4">The sequence shown here is derived from an EMBL/GenBank/DDBJ whole genome shotgun (WGS) entry which is preliminary data.</text>
</comment>
<feature type="transmembrane region" description="Helical" evidence="1">
    <location>
        <begin position="87"/>
        <end position="105"/>
    </location>
</feature>
<evidence type="ECO:0000259" key="2">
    <source>
        <dbReference type="Pfam" id="PF00534"/>
    </source>
</evidence>
<reference evidence="4" key="1">
    <citation type="submission" date="2023-01" db="EMBL/GenBank/DDBJ databases">
        <title>Human gut microbiome strain richness.</title>
        <authorList>
            <person name="Chen-Liaw A."/>
        </authorList>
    </citation>
    <scope>NUCLEOTIDE SEQUENCE</scope>
    <source>
        <strain evidence="4">RTP21484st1_B7_RTP21484_190118</strain>
    </source>
</reference>
<dbReference type="InterPro" id="IPR001296">
    <property type="entry name" value="Glyco_trans_1"/>
</dbReference>
<dbReference type="Pfam" id="PF00534">
    <property type="entry name" value="Glycos_transf_1"/>
    <property type="match status" value="1"/>
</dbReference>
<gene>
    <name evidence="4" type="ORF">PN645_08910</name>
</gene>
<evidence type="ECO:0000313" key="5">
    <source>
        <dbReference type="Proteomes" id="UP001212263"/>
    </source>
</evidence>
<evidence type="ECO:0000259" key="3">
    <source>
        <dbReference type="Pfam" id="PF09314"/>
    </source>
</evidence>
<dbReference type="InterPro" id="IPR015393">
    <property type="entry name" value="DUF1972"/>
</dbReference>
<evidence type="ECO:0000256" key="1">
    <source>
        <dbReference type="SAM" id="Phobius"/>
    </source>
</evidence>
<sequence length="359" mass="41093">MKYVAIIGTVGVPANYGGFETLVENIIGENASKDVSYTIFCSGKSYAERSNFYKGALLKYIPLEANGIQSIFYDMLSLIKATRKSDVILILGVSGCVFLPIYRLFSKKKLIINIDGLEHRRDKWGKWTRRFLKFSEKMAIKHSDVVVTDNKGIQDYVTEEYGKESVLIEYGGDHVICDVGEEEKEVLERFCLKKETYSLALCRIEPENNVEMILKAFSESNEILAFIGNWHNSEFGERMQKVYGGSANIRLLAPIYDLKVLNVLRSDCKYYLHGHSAGGTNPSLVEAMYFGKPIFAFDVVYNRETTEGEARYFKNEQELLALINEKDEEDCQRNGKAMMEIAGRRYRWSVIANKYEQLY</sequence>
<dbReference type="Proteomes" id="UP001212263">
    <property type="component" value="Unassembled WGS sequence"/>
</dbReference>